<organism evidence="1">
    <name type="scientific">marine sediment metagenome</name>
    <dbReference type="NCBI Taxonomy" id="412755"/>
    <lineage>
        <taxon>unclassified sequences</taxon>
        <taxon>metagenomes</taxon>
        <taxon>ecological metagenomes</taxon>
    </lineage>
</organism>
<feature type="non-terminal residue" evidence="1">
    <location>
        <position position="220"/>
    </location>
</feature>
<evidence type="ECO:0008006" key="2">
    <source>
        <dbReference type="Google" id="ProtNLM"/>
    </source>
</evidence>
<name>A0A0F9AMP2_9ZZZZ</name>
<reference evidence="1" key="1">
    <citation type="journal article" date="2015" name="Nature">
        <title>Complex archaea that bridge the gap between prokaryotes and eukaryotes.</title>
        <authorList>
            <person name="Spang A."/>
            <person name="Saw J.H."/>
            <person name="Jorgensen S.L."/>
            <person name="Zaremba-Niedzwiedzka K."/>
            <person name="Martijn J."/>
            <person name="Lind A.E."/>
            <person name="van Eijk R."/>
            <person name="Schleper C."/>
            <person name="Guy L."/>
            <person name="Ettema T.J."/>
        </authorList>
    </citation>
    <scope>NUCLEOTIDE SEQUENCE</scope>
</reference>
<dbReference type="InterPro" id="IPR050218">
    <property type="entry name" value="LptD"/>
</dbReference>
<dbReference type="AlphaFoldDB" id="A0A0F9AMP2"/>
<sequence length="220" mass="25350">MSENMRFKAVILSVIVILILFASSAMAQEEEEPIYWEADYIEYLREEGIIVAIGNVKMTQKYTVLKADLIKMNIKTGETVAEGHASLWDGIREISGTSVIYNTKTKKGEIKKVAGFPGSTYADPWYFKGKKMIKLEEDKYKLTRATFTTCDLPSPHYHFWAHPAYVRLEDRIWLYNAVFFLGKMPLAYLPFYTRSLTGVPYGWVIVPEYDNKRGMTVKSR</sequence>
<dbReference type="Gene3D" id="2.60.450.10">
    <property type="entry name" value="Lipopolysaccharide (LPS) transport protein A like domain"/>
    <property type="match status" value="1"/>
</dbReference>
<protein>
    <recommendedName>
        <fullName evidence="2">Organic solvent tolerance-like N-terminal domain-containing protein</fullName>
    </recommendedName>
</protein>
<dbReference type="EMBL" id="LAZR01041887">
    <property type="protein sequence ID" value="KKL10874.1"/>
    <property type="molecule type" value="Genomic_DNA"/>
</dbReference>
<comment type="caution">
    <text evidence="1">The sequence shown here is derived from an EMBL/GenBank/DDBJ whole genome shotgun (WGS) entry which is preliminary data.</text>
</comment>
<evidence type="ECO:0000313" key="1">
    <source>
        <dbReference type="EMBL" id="KKL10874.1"/>
    </source>
</evidence>
<dbReference type="PANTHER" id="PTHR30189:SF1">
    <property type="entry name" value="LPS-ASSEMBLY PROTEIN LPTD"/>
    <property type="match status" value="1"/>
</dbReference>
<dbReference type="GO" id="GO:1990351">
    <property type="term" value="C:transporter complex"/>
    <property type="evidence" value="ECO:0007669"/>
    <property type="project" value="TreeGrafter"/>
</dbReference>
<accession>A0A0F9AMP2</accession>
<dbReference type="PANTHER" id="PTHR30189">
    <property type="entry name" value="LPS-ASSEMBLY PROTEIN"/>
    <property type="match status" value="1"/>
</dbReference>
<gene>
    <name evidence="1" type="ORF">LCGC14_2551470</name>
</gene>
<dbReference type="GO" id="GO:0009279">
    <property type="term" value="C:cell outer membrane"/>
    <property type="evidence" value="ECO:0007669"/>
    <property type="project" value="TreeGrafter"/>
</dbReference>
<proteinExistence type="predicted"/>